<accession>A0A8S1MDZ9</accession>
<comment type="caution">
    <text evidence="2">The sequence shown here is derived from an EMBL/GenBank/DDBJ whole genome shotgun (WGS) entry which is preliminary data.</text>
</comment>
<proteinExistence type="predicted"/>
<evidence type="ECO:0000256" key="1">
    <source>
        <dbReference type="SAM" id="Phobius"/>
    </source>
</evidence>
<name>A0A8S1MDZ9_PARPR</name>
<dbReference type="Proteomes" id="UP000688137">
    <property type="component" value="Unassembled WGS sequence"/>
</dbReference>
<dbReference type="AlphaFoldDB" id="A0A8S1MDZ9"/>
<sequence>MVNFFECLLAEIQEIELIYSRIIVMFRIMVCQILNIFIGFQLLDILKFYKFQSRIISITILYLYIQNYASLINYSYFKIFFNSGNLRISDLNYIQSDVSLIYFLDLQICNPQIINYWIMLELTLFFLPYINKDQHNKINFKRNRGYLFNEYTQKNYFWSRYERKQSLQSFQYILKLIYF</sequence>
<feature type="transmembrane region" description="Helical" evidence="1">
    <location>
        <begin position="55"/>
        <end position="77"/>
    </location>
</feature>
<keyword evidence="1" id="KW-0472">Membrane</keyword>
<organism evidence="2 3">
    <name type="scientific">Paramecium primaurelia</name>
    <dbReference type="NCBI Taxonomy" id="5886"/>
    <lineage>
        <taxon>Eukaryota</taxon>
        <taxon>Sar</taxon>
        <taxon>Alveolata</taxon>
        <taxon>Ciliophora</taxon>
        <taxon>Intramacronucleata</taxon>
        <taxon>Oligohymenophorea</taxon>
        <taxon>Peniculida</taxon>
        <taxon>Parameciidae</taxon>
        <taxon>Paramecium</taxon>
    </lineage>
</organism>
<feature type="transmembrane region" description="Helical" evidence="1">
    <location>
        <begin position="18"/>
        <end position="43"/>
    </location>
</feature>
<keyword evidence="1" id="KW-0812">Transmembrane</keyword>
<dbReference type="EMBL" id="CAJJDM010000055">
    <property type="protein sequence ID" value="CAD8075943.1"/>
    <property type="molecule type" value="Genomic_DNA"/>
</dbReference>
<reference evidence="2" key="1">
    <citation type="submission" date="2021-01" db="EMBL/GenBank/DDBJ databases">
        <authorList>
            <consortium name="Genoscope - CEA"/>
            <person name="William W."/>
        </authorList>
    </citation>
    <scope>NUCLEOTIDE SEQUENCE</scope>
</reference>
<evidence type="ECO:0008006" key="4">
    <source>
        <dbReference type="Google" id="ProtNLM"/>
    </source>
</evidence>
<keyword evidence="3" id="KW-1185">Reference proteome</keyword>
<keyword evidence="1" id="KW-1133">Transmembrane helix</keyword>
<gene>
    <name evidence="2" type="ORF">PPRIM_AZ9-3.1.T0550154</name>
</gene>
<protein>
    <recommendedName>
        <fullName evidence="4">Transmembrane protein</fullName>
    </recommendedName>
</protein>
<evidence type="ECO:0000313" key="2">
    <source>
        <dbReference type="EMBL" id="CAD8075943.1"/>
    </source>
</evidence>
<dbReference type="PANTHER" id="PTHR11319">
    <property type="entry name" value="G PROTEIN-COUPLED RECEPTOR-RELATED"/>
    <property type="match status" value="1"/>
</dbReference>
<dbReference type="PANTHER" id="PTHR11319:SF35">
    <property type="entry name" value="OUTER MEMBRANE PROTEIN PMPC-RELATED"/>
    <property type="match status" value="1"/>
</dbReference>
<evidence type="ECO:0000313" key="3">
    <source>
        <dbReference type="Proteomes" id="UP000688137"/>
    </source>
</evidence>